<accession>A0A5C3LBK3</accession>
<gene>
    <name evidence="3" type="ORF">FA15DRAFT_638914</name>
</gene>
<name>A0A5C3LBK3_COPMA</name>
<protein>
    <recommendedName>
        <fullName evidence="2">GLTSCR protein conserved domain-containing protein</fullName>
    </recommendedName>
</protein>
<dbReference type="InterPro" id="IPR015671">
    <property type="entry name" value="GSCR1_dom"/>
</dbReference>
<evidence type="ECO:0000259" key="2">
    <source>
        <dbReference type="Pfam" id="PF15249"/>
    </source>
</evidence>
<dbReference type="PANTHER" id="PTHR15572">
    <property type="entry name" value="GLIOMA TUMOR SUPPRESSOR CANDIDATE REGION GENE 1"/>
    <property type="match status" value="1"/>
</dbReference>
<reference evidence="3 4" key="1">
    <citation type="journal article" date="2019" name="Nat. Ecol. Evol.">
        <title>Megaphylogeny resolves global patterns of mushroom evolution.</title>
        <authorList>
            <person name="Varga T."/>
            <person name="Krizsan K."/>
            <person name="Foldi C."/>
            <person name="Dima B."/>
            <person name="Sanchez-Garcia M."/>
            <person name="Sanchez-Ramirez S."/>
            <person name="Szollosi G.J."/>
            <person name="Szarkandi J.G."/>
            <person name="Papp V."/>
            <person name="Albert L."/>
            <person name="Andreopoulos W."/>
            <person name="Angelini C."/>
            <person name="Antonin V."/>
            <person name="Barry K.W."/>
            <person name="Bougher N.L."/>
            <person name="Buchanan P."/>
            <person name="Buyck B."/>
            <person name="Bense V."/>
            <person name="Catcheside P."/>
            <person name="Chovatia M."/>
            <person name="Cooper J."/>
            <person name="Damon W."/>
            <person name="Desjardin D."/>
            <person name="Finy P."/>
            <person name="Geml J."/>
            <person name="Haridas S."/>
            <person name="Hughes K."/>
            <person name="Justo A."/>
            <person name="Karasinski D."/>
            <person name="Kautmanova I."/>
            <person name="Kiss B."/>
            <person name="Kocsube S."/>
            <person name="Kotiranta H."/>
            <person name="LaButti K.M."/>
            <person name="Lechner B.E."/>
            <person name="Liimatainen K."/>
            <person name="Lipzen A."/>
            <person name="Lukacs Z."/>
            <person name="Mihaltcheva S."/>
            <person name="Morgado L.N."/>
            <person name="Niskanen T."/>
            <person name="Noordeloos M.E."/>
            <person name="Ohm R.A."/>
            <person name="Ortiz-Santana B."/>
            <person name="Ovrebo C."/>
            <person name="Racz N."/>
            <person name="Riley R."/>
            <person name="Savchenko A."/>
            <person name="Shiryaev A."/>
            <person name="Soop K."/>
            <person name="Spirin V."/>
            <person name="Szebenyi C."/>
            <person name="Tomsovsky M."/>
            <person name="Tulloss R.E."/>
            <person name="Uehling J."/>
            <person name="Grigoriev I.V."/>
            <person name="Vagvolgyi C."/>
            <person name="Papp T."/>
            <person name="Martin F.M."/>
            <person name="Miettinen O."/>
            <person name="Hibbett D.S."/>
            <person name="Nagy L.G."/>
        </authorList>
    </citation>
    <scope>NUCLEOTIDE SEQUENCE [LARGE SCALE GENOMIC DNA]</scope>
    <source>
        <strain evidence="3 4">CBS 121175</strain>
    </source>
</reference>
<dbReference type="OrthoDB" id="2556847at2759"/>
<evidence type="ECO:0000256" key="1">
    <source>
        <dbReference type="SAM" id="Coils"/>
    </source>
</evidence>
<dbReference type="InterPro" id="IPR052438">
    <property type="entry name" value="Chromatin_remod/trans_coact"/>
</dbReference>
<dbReference type="AlphaFoldDB" id="A0A5C3LBK3"/>
<organism evidence="3 4">
    <name type="scientific">Coprinopsis marcescibilis</name>
    <name type="common">Agaric fungus</name>
    <name type="synonym">Psathyrella marcescibilis</name>
    <dbReference type="NCBI Taxonomy" id="230819"/>
    <lineage>
        <taxon>Eukaryota</taxon>
        <taxon>Fungi</taxon>
        <taxon>Dikarya</taxon>
        <taxon>Basidiomycota</taxon>
        <taxon>Agaricomycotina</taxon>
        <taxon>Agaricomycetes</taxon>
        <taxon>Agaricomycetidae</taxon>
        <taxon>Agaricales</taxon>
        <taxon>Agaricineae</taxon>
        <taxon>Psathyrellaceae</taxon>
        <taxon>Coprinopsis</taxon>
    </lineage>
</organism>
<keyword evidence="1" id="KW-0175">Coiled coil</keyword>
<dbReference type="Pfam" id="PF15249">
    <property type="entry name" value="GLTSCR1"/>
    <property type="match status" value="1"/>
</dbReference>
<feature type="coiled-coil region" evidence="1">
    <location>
        <begin position="215"/>
        <end position="242"/>
    </location>
</feature>
<dbReference type="EMBL" id="ML210183">
    <property type="protein sequence ID" value="TFK25688.1"/>
    <property type="molecule type" value="Genomic_DNA"/>
</dbReference>
<dbReference type="STRING" id="230819.A0A5C3LBK3"/>
<dbReference type="GO" id="GO:0045893">
    <property type="term" value="P:positive regulation of DNA-templated transcription"/>
    <property type="evidence" value="ECO:0007669"/>
    <property type="project" value="TreeGrafter"/>
</dbReference>
<keyword evidence="4" id="KW-1185">Reference proteome</keyword>
<proteinExistence type="predicted"/>
<evidence type="ECO:0000313" key="4">
    <source>
        <dbReference type="Proteomes" id="UP000307440"/>
    </source>
</evidence>
<sequence length="416" mass="44724">MSTGVASSLRPENTQNASSWALPVVQNGSTSNGHVSAPSPIASSSSGSLIWQVPVYQSSGQQEQATSVQRPVYVRNQSKSKNRTAEELELVAATSARVASRLAEDHNAVLNPDVDTPFVDELDVVKRLLPYHVFQQPKEDLQTVLDGKGKGKSVDRDLETTEIQETRFAIECHQRLERLRKRWRCVKIREGQRASPSDQGYALAHAVLEADRTETAHLNSELKTARGELERVQKEQRAAANTARMTQFPATQPLATAQTATLQYYRNYPYTYAQPYGNPAAHVTTSTFPVTPTVAPTPTAYAPYQPGGAIPVQLPVASLPALHALGIIPIPATSAPPEGQPQPPAILRGSSANGTMLSLEINVGLLQSGQMTGLAEMLNKLVARNNVNLANAAASTPTTLVATGQHHVPTPSTPTS</sequence>
<dbReference type="Proteomes" id="UP000307440">
    <property type="component" value="Unassembled WGS sequence"/>
</dbReference>
<dbReference type="GO" id="GO:0016514">
    <property type="term" value="C:SWI/SNF complex"/>
    <property type="evidence" value="ECO:0007669"/>
    <property type="project" value="TreeGrafter"/>
</dbReference>
<dbReference type="PANTHER" id="PTHR15572:SF0">
    <property type="entry name" value="GLUTAMINE-RICH PROTEIN-RELATED"/>
    <property type="match status" value="1"/>
</dbReference>
<evidence type="ECO:0000313" key="3">
    <source>
        <dbReference type="EMBL" id="TFK25688.1"/>
    </source>
</evidence>
<feature type="domain" description="GLTSCR protein conserved" evidence="2">
    <location>
        <begin position="105"/>
        <end position="219"/>
    </location>
</feature>